<name>A0A6L2P3Z6_TANCI</name>
<dbReference type="AlphaFoldDB" id="A0A6L2P3Z6"/>
<gene>
    <name evidence="2" type="ORF">Tci_065149</name>
</gene>
<comment type="caution">
    <text evidence="2">The sequence shown here is derived from an EMBL/GenBank/DDBJ whole genome shotgun (WGS) entry which is preliminary data.</text>
</comment>
<accession>A0A6L2P3Z6</accession>
<organism evidence="2">
    <name type="scientific">Tanacetum cinerariifolium</name>
    <name type="common">Dalmatian daisy</name>
    <name type="synonym">Chrysanthemum cinerariifolium</name>
    <dbReference type="NCBI Taxonomy" id="118510"/>
    <lineage>
        <taxon>Eukaryota</taxon>
        <taxon>Viridiplantae</taxon>
        <taxon>Streptophyta</taxon>
        <taxon>Embryophyta</taxon>
        <taxon>Tracheophyta</taxon>
        <taxon>Spermatophyta</taxon>
        <taxon>Magnoliopsida</taxon>
        <taxon>eudicotyledons</taxon>
        <taxon>Gunneridae</taxon>
        <taxon>Pentapetalae</taxon>
        <taxon>asterids</taxon>
        <taxon>campanulids</taxon>
        <taxon>Asterales</taxon>
        <taxon>Asteraceae</taxon>
        <taxon>Asteroideae</taxon>
        <taxon>Anthemideae</taxon>
        <taxon>Anthemidinae</taxon>
        <taxon>Tanacetum</taxon>
    </lineage>
</organism>
<evidence type="ECO:0000313" key="2">
    <source>
        <dbReference type="EMBL" id="GEU93171.1"/>
    </source>
</evidence>
<dbReference type="EMBL" id="BKCJ010010793">
    <property type="protein sequence ID" value="GEU93171.1"/>
    <property type="molecule type" value="Genomic_DNA"/>
</dbReference>
<sequence>MEVEPLEETQLEDLGLNTCNHDIPLSSKKVPIFDEQKPQPQPLPNWPYLDASLGNERGPEPPIKPPSSDSFKMKEVDHLTIHTLLSLMKFLIKKEEEIFTDAGDGIKIIPDGVAPLAM</sequence>
<protein>
    <submittedName>
        <fullName evidence="2">Uncharacterized protein</fullName>
    </submittedName>
</protein>
<feature type="region of interest" description="Disordered" evidence="1">
    <location>
        <begin position="34"/>
        <end position="71"/>
    </location>
</feature>
<evidence type="ECO:0000256" key="1">
    <source>
        <dbReference type="SAM" id="MobiDB-lite"/>
    </source>
</evidence>
<reference evidence="2" key="1">
    <citation type="journal article" date="2019" name="Sci. Rep.">
        <title>Draft genome of Tanacetum cinerariifolium, the natural source of mosquito coil.</title>
        <authorList>
            <person name="Yamashiro T."/>
            <person name="Shiraishi A."/>
            <person name="Satake H."/>
            <person name="Nakayama K."/>
        </authorList>
    </citation>
    <scope>NUCLEOTIDE SEQUENCE</scope>
</reference>
<proteinExistence type="predicted"/>